<evidence type="ECO:0000313" key="4">
    <source>
        <dbReference type="Proteomes" id="UP000198889"/>
    </source>
</evidence>
<dbReference type="Proteomes" id="UP000198889">
    <property type="component" value="Unassembled WGS sequence"/>
</dbReference>
<feature type="region of interest" description="Disordered" evidence="1">
    <location>
        <begin position="1"/>
        <end position="53"/>
    </location>
</feature>
<evidence type="ECO:0000256" key="1">
    <source>
        <dbReference type="SAM" id="MobiDB-lite"/>
    </source>
</evidence>
<feature type="region of interest" description="Disordered" evidence="1">
    <location>
        <begin position="135"/>
        <end position="207"/>
    </location>
</feature>
<keyword evidence="2" id="KW-0812">Transmembrane</keyword>
<protein>
    <submittedName>
        <fullName evidence="3">Uncharacterized protein</fullName>
    </submittedName>
</protein>
<accession>A0A1G4R962</accession>
<reference evidence="4" key="1">
    <citation type="submission" date="2016-10" db="EMBL/GenBank/DDBJ databases">
        <authorList>
            <person name="Varghese N."/>
            <person name="Submissions S."/>
        </authorList>
    </citation>
    <scope>NUCLEOTIDE SEQUENCE [LARGE SCALE GENOMIC DNA]</scope>
    <source>
        <strain evidence="4">CGMCC 1.1761</strain>
    </source>
</reference>
<feature type="transmembrane region" description="Helical" evidence="2">
    <location>
        <begin position="96"/>
        <end position="117"/>
    </location>
</feature>
<dbReference type="AlphaFoldDB" id="A0A1G4R962"/>
<evidence type="ECO:0000256" key="2">
    <source>
        <dbReference type="SAM" id="Phobius"/>
    </source>
</evidence>
<feature type="compositionally biased region" description="Low complexity" evidence="1">
    <location>
        <begin position="148"/>
        <end position="170"/>
    </location>
</feature>
<feature type="compositionally biased region" description="Low complexity" evidence="1">
    <location>
        <begin position="38"/>
        <end position="52"/>
    </location>
</feature>
<name>A0A1G4R962_9HYPH</name>
<keyword evidence="2" id="KW-1133">Transmembrane helix</keyword>
<sequence length="314" mass="32151">MGGRERAMINKLEPSIDPLRARAGEENGGAPRVPATPSPGAAPSAAARAKGPPQDPVAFQRWLGIEQLKVQMRRLELENKRAEAPASRAVHPALPVLYGLVLVILVALVAFLAAQVLSLREDVAALRSAQSSLEERLQSLETPPPAPQAAAPEAAAPAATAMAPTDAGPADPAPAPPAPALSGPSPADALVPLAGTTPMPAPAETAPAAPALPGAGYTVRIFAPINTVAKARVDAFTAPLKAAGFDVVVSDTGVVQTTSNTLSFHAGSADMANEVAEIIQKRRPALGVELRASPSIPESARQVLILNLTEDAFS</sequence>
<dbReference type="EMBL" id="FMTP01000002">
    <property type="protein sequence ID" value="SCW53318.1"/>
    <property type="molecule type" value="Genomic_DNA"/>
</dbReference>
<proteinExistence type="predicted"/>
<keyword evidence="2" id="KW-0472">Membrane</keyword>
<organism evidence="3 4">
    <name type="scientific">Ancylobacter rudongensis</name>
    <dbReference type="NCBI Taxonomy" id="177413"/>
    <lineage>
        <taxon>Bacteria</taxon>
        <taxon>Pseudomonadati</taxon>
        <taxon>Pseudomonadota</taxon>
        <taxon>Alphaproteobacteria</taxon>
        <taxon>Hyphomicrobiales</taxon>
        <taxon>Xanthobacteraceae</taxon>
        <taxon>Ancylobacter</taxon>
    </lineage>
</organism>
<keyword evidence="4" id="KW-1185">Reference proteome</keyword>
<feature type="compositionally biased region" description="Low complexity" evidence="1">
    <location>
        <begin position="180"/>
        <end position="207"/>
    </location>
</feature>
<evidence type="ECO:0000313" key="3">
    <source>
        <dbReference type="EMBL" id="SCW53318.1"/>
    </source>
</evidence>
<gene>
    <name evidence="3" type="ORF">SAMN05660859_1470</name>
</gene>